<gene>
    <name evidence="5" type="primary">Q9UW87</name>
</gene>
<evidence type="ECO:0000259" key="4">
    <source>
        <dbReference type="PROSITE" id="PS50004"/>
    </source>
</evidence>
<sequence length="612" mass="65892">MSREIGTLIVVVLKARNLRDKHTITKQDVYTQASLNKVEKKTATDVKGGQHPVWDEELRFPIVKAANDETRKLEVVIYSKEPRQDDLVGKGSVDISETLKTGEFDDWVELFLEDGSRRGEIFLEMTFYANAPPPQRRPSKWKPAERLKRGPNGLANAAALKANPLPPLPEDPDVALPLPGASSPPKLPSSLLPGGGGPKLTSPKADVNHLLPEHSVRPQAPRDPSPPGPVRNGRQSIDNIPAHLRPGGGAARPTHSHQSSITSIPDAQARRSSYDSIPPYLQPGGGSSHPAPSESVPPYLQPGAGGSPGRRHSPPRNSVIPEPHIPTPEIPSYSVPSHTATYGGACGASPYPPQSSYAEYPPRRSQSPPAHFVGGISSPPPQQQYPAYGSPPRAAYQPLGGPPPTQEAYPPLAAHPPEPYPPYGTPAPQTYGVPPAQTYGGPAHQTYASPPQAYPPYGSAAPPSSHPPQPHAGPQSYPPYGGYPPPSAPSTGLNLPDPYLEKRYQSPLPLPDGSLGRAHTPSHSHSHSHPQPKTSVPVPQPTPAPVAQTMPALPQSQPQTLKPQGPSRESRDRSLALELEKQEEERKRQLREQEERDMELARQLDLELNVES</sequence>
<dbReference type="InterPro" id="IPR035892">
    <property type="entry name" value="C2_domain_sf"/>
</dbReference>
<evidence type="ECO:0000256" key="1">
    <source>
        <dbReference type="ARBA" id="ARBA00022723"/>
    </source>
</evidence>
<feature type="compositionally biased region" description="Pro residues" evidence="3">
    <location>
        <begin position="413"/>
        <end position="425"/>
    </location>
</feature>
<dbReference type="GO" id="GO:0046872">
    <property type="term" value="F:metal ion binding"/>
    <property type="evidence" value="ECO:0007669"/>
    <property type="project" value="UniProtKB-KW"/>
</dbReference>
<dbReference type="PROSITE" id="PS50004">
    <property type="entry name" value="C2"/>
    <property type="match status" value="1"/>
</dbReference>
<evidence type="ECO:0000256" key="3">
    <source>
        <dbReference type="SAM" id="MobiDB-lite"/>
    </source>
</evidence>
<dbReference type="PANTHER" id="PTHR46502:SF2">
    <property type="entry name" value="16 KDA PHLOEM PROTEIN 2"/>
    <property type="match status" value="1"/>
</dbReference>
<feature type="domain" description="C2" evidence="4">
    <location>
        <begin position="1"/>
        <end position="108"/>
    </location>
</feature>
<dbReference type="AlphaFoldDB" id="A0A5K1JU57"/>
<evidence type="ECO:0000256" key="2">
    <source>
        <dbReference type="ARBA" id="ARBA00022837"/>
    </source>
</evidence>
<protein>
    <submittedName>
        <fullName evidence="5">MRP-like transporter</fullName>
    </submittedName>
</protein>
<feature type="compositionally biased region" description="Low complexity" evidence="3">
    <location>
        <begin position="447"/>
        <end position="463"/>
    </location>
</feature>
<organism evidence="5">
    <name type="scientific">Ganoderma boninense</name>
    <dbReference type="NCBI Taxonomy" id="34458"/>
    <lineage>
        <taxon>Eukaryota</taxon>
        <taxon>Fungi</taxon>
        <taxon>Dikarya</taxon>
        <taxon>Basidiomycota</taxon>
        <taxon>Agaricomycotina</taxon>
        <taxon>Agaricomycetes</taxon>
        <taxon>Polyporales</taxon>
        <taxon>Polyporaceae</taxon>
        <taxon>Ganoderma</taxon>
    </lineage>
</organism>
<dbReference type="EMBL" id="LR724670">
    <property type="protein sequence ID" value="VWO95279.1"/>
    <property type="molecule type" value="Genomic_DNA"/>
</dbReference>
<feature type="compositionally biased region" description="Basic and acidic residues" evidence="3">
    <location>
        <begin position="568"/>
        <end position="599"/>
    </location>
</feature>
<dbReference type="PANTHER" id="PTHR46502">
    <property type="entry name" value="C2 DOMAIN-CONTAINING"/>
    <property type="match status" value="1"/>
</dbReference>
<dbReference type="Gene3D" id="2.60.40.150">
    <property type="entry name" value="C2 domain"/>
    <property type="match status" value="1"/>
</dbReference>
<accession>A0A5K1JU57</accession>
<proteinExistence type="predicted"/>
<name>A0A5K1JU57_9APHY</name>
<dbReference type="SUPFAM" id="SSF49562">
    <property type="entry name" value="C2 domain (Calcium/lipid-binding domain, CaLB)"/>
    <property type="match status" value="1"/>
</dbReference>
<reference evidence="5" key="1">
    <citation type="submission" date="2019-10" db="EMBL/GenBank/DDBJ databases">
        <authorList>
            <person name="Nor Muhammad N."/>
        </authorList>
    </citation>
    <scope>NUCLEOTIDE SEQUENCE</scope>
</reference>
<dbReference type="SMART" id="SM00239">
    <property type="entry name" value="C2"/>
    <property type="match status" value="1"/>
</dbReference>
<evidence type="ECO:0000313" key="5">
    <source>
        <dbReference type="EMBL" id="VWO95279.1"/>
    </source>
</evidence>
<dbReference type="InterPro" id="IPR000008">
    <property type="entry name" value="C2_dom"/>
</dbReference>
<feature type="compositionally biased region" description="Low complexity" evidence="3">
    <location>
        <begin position="176"/>
        <end position="192"/>
    </location>
</feature>
<dbReference type="Pfam" id="PF00168">
    <property type="entry name" value="C2"/>
    <property type="match status" value="1"/>
</dbReference>
<keyword evidence="2" id="KW-0106">Calcium</keyword>
<keyword evidence="1" id="KW-0479">Metal-binding</keyword>
<feature type="compositionally biased region" description="Basic residues" evidence="3">
    <location>
        <begin position="520"/>
        <end position="530"/>
    </location>
</feature>
<dbReference type="CDD" id="cd22249">
    <property type="entry name" value="UDM1_RNF168_RNF169-like"/>
    <property type="match status" value="1"/>
</dbReference>
<feature type="compositionally biased region" description="Polar residues" evidence="3">
    <location>
        <begin position="256"/>
        <end position="267"/>
    </location>
</feature>
<feature type="region of interest" description="Disordered" evidence="3">
    <location>
        <begin position="162"/>
        <end position="599"/>
    </location>
</feature>